<dbReference type="EMBL" id="CP096205">
    <property type="protein sequence ID" value="UPQ79293.1"/>
    <property type="molecule type" value="Genomic_DNA"/>
</dbReference>
<proteinExistence type="predicted"/>
<protein>
    <submittedName>
        <fullName evidence="1">Glycosyltransferase family protein</fullName>
    </submittedName>
</protein>
<evidence type="ECO:0000313" key="2">
    <source>
        <dbReference type="Proteomes" id="UP000830583"/>
    </source>
</evidence>
<evidence type="ECO:0000313" key="1">
    <source>
        <dbReference type="EMBL" id="UPQ79293.1"/>
    </source>
</evidence>
<dbReference type="RefSeq" id="WP_248434308.1">
    <property type="nucleotide sequence ID" value="NZ_CP096205.1"/>
</dbReference>
<dbReference type="SUPFAM" id="SSF53448">
    <property type="entry name" value="Nucleotide-diphospho-sugar transferases"/>
    <property type="match status" value="1"/>
</dbReference>
<dbReference type="CDD" id="cd02518">
    <property type="entry name" value="GT2_SpsF"/>
    <property type="match status" value="1"/>
</dbReference>
<dbReference type="PANTHER" id="PTHR42866">
    <property type="entry name" value="3-DEOXY-MANNO-OCTULOSONATE CYTIDYLYLTRANSFERASE"/>
    <property type="match status" value="1"/>
</dbReference>
<name>A0ABY4KEP8_9FLAO</name>
<sequence>MNNLSPITIIIQARMGSTRLPKKMLLPFEEQKGVLEILIDKILHLKSEISIVLATTTNPADDKLALLAKQKNILVFRGDEEDVLKRFIDAAEKFSAQRIIRVCADNPFLDINSLLELIEFCKQSNHIFDYVGFRVNQLPSIKTHFGFWTEFVTLEALKKVYQSTDLNLYHEHVTNFIYENPNDFKIHWLLVDESVEGRTDIRMTLDTLEDFENLKNLYSELKSEYKQIPNIKTIVAFLDKKHHFLDCMIKEINSNIK</sequence>
<dbReference type="InterPro" id="IPR003329">
    <property type="entry name" value="Cytidylyl_trans"/>
</dbReference>
<reference evidence="1" key="1">
    <citation type="submission" date="2022-04" db="EMBL/GenBank/DDBJ databases">
        <title>Consumption of N2O by Flavobacterium azooxidireducens sp. nov. isolated from Decomposing Leaf Litter of Phragmites australis (Cav.).</title>
        <authorList>
            <person name="Behrendt U."/>
            <person name="Spanner T."/>
            <person name="Augustin J."/>
            <person name="Horn M.A."/>
            <person name="Kolb S."/>
            <person name="Ulrich A."/>
        </authorList>
    </citation>
    <scope>NUCLEOTIDE SEQUENCE</scope>
    <source>
        <strain evidence="1">IGB 4-14</strain>
    </source>
</reference>
<organism evidence="1 2">
    <name type="scientific">Flavobacterium azooxidireducens</name>
    <dbReference type="NCBI Taxonomy" id="1871076"/>
    <lineage>
        <taxon>Bacteria</taxon>
        <taxon>Pseudomonadati</taxon>
        <taxon>Bacteroidota</taxon>
        <taxon>Flavobacteriia</taxon>
        <taxon>Flavobacteriales</taxon>
        <taxon>Flavobacteriaceae</taxon>
        <taxon>Flavobacterium</taxon>
    </lineage>
</organism>
<accession>A0ABY4KEP8</accession>
<dbReference type="Pfam" id="PF02348">
    <property type="entry name" value="CTP_transf_3"/>
    <property type="match status" value="1"/>
</dbReference>
<dbReference type="InterPro" id="IPR029044">
    <property type="entry name" value="Nucleotide-diphossugar_trans"/>
</dbReference>
<dbReference type="Proteomes" id="UP000830583">
    <property type="component" value="Chromosome"/>
</dbReference>
<dbReference type="PANTHER" id="PTHR42866:SF1">
    <property type="entry name" value="SPORE COAT POLYSACCHARIDE BIOSYNTHESIS PROTEIN SPSF"/>
    <property type="match status" value="1"/>
</dbReference>
<gene>
    <name evidence="1" type="ORF">M0M57_00285</name>
</gene>
<dbReference type="Gene3D" id="3.90.550.10">
    <property type="entry name" value="Spore Coat Polysaccharide Biosynthesis Protein SpsA, Chain A"/>
    <property type="match status" value="1"/>
</dbReference>
<keyword evidence="2" id="KW-1185">Reference proteome</keyword>